<dbReference type="EMBL" id="AVOT02002040">
    <property type="protein sequence ID" value="MBW0468987.1"/>
    <property type="molecule type" value="Genomic_DNA"/>
</dbReference>
<proteinExistence type="predicted"/>
<comment type="caution">
    <text evidence="1">The sequence shown here is derived from an EMBL/GenBank/DDBJ whole genome shotgun (WGS) entry which is preliminary data.</text>
</comment>
<gene>
    <name evidence="1" type="ORF">O181_008702</name>
</gene>
<accession>A0A9Q3GJM3</accession>
<dbReference type="AlphaFoldDB" id="A0A9Q3GJM3"/>
<sequence>MNSNLSSLFMGSQTNLAEMRYCFWIFQNLIQDPTWNLTFGSQPAITLRIGNKLVTSISKSGLNIGLYPYPYILKAS</sequence>
<dbReference type="Proteomes" id="UP000765509">
    <property type="component" value="Unassembled WGS sequence"/>
</dbReference>
<evidence type="ECO:0000313" key="1">
    <source>
        <dbReference type="EMBL" id="MBW0468987.1"/>
    </source>
</evidence>
<name>A0A9Q3GJM3_9BASI</name>
<evidence type="ECO:0000313" key="2">
    <source>
        <dbReference type="Proteomes" id="UP000765509"/>
    </source>
</evidence>
<organism evidence="1 2">
    <name type="scientific">Austropuccinia psidii MF-1</name>
    <dbReference type="NCBI Taxonomy" id="1389203"/>
    <lineage>
        <taxon>Eukaryota</taxon>
        <taxon>Fungi</taxon>
        <taxon>Dikarya</taxon>
        <taxon>Basidiomycota</taxon>
        <taxon>Pucciniomycotina</taxon>
        <taxon>Pucciniomycetes</taxon>
        <taxon>Pucciniales</taxon>
        <taxon>Sphaerophragmiaceae</taxon>
        <taxon>Austropuccinia</taxon>
    </lineage>
</organism>
<keyword evidence="2" id="KW-1185">Reference proteome</keyword>
<reference evidence="1" key="1">
    <citation type="submission" date="2021-03" db="EMBL/GenBank/DDBJ databases">
        <title>Draft genome sequence of rust myrtle Austropuccinia psidii MF-1, a brazilian biotype.</title>
        <authorList>
            <person name="Quecine M.C."/>
            <person name="Pachon D.M.R."/>
            <person name="Bonatelli M.L."/>
            <person name="Correr F.H."/>
            <person name="Franceschini L.M."/>
            <person name="Leite T.F."/>
            <person name="Margarido G.R.A."/>
            <person name="Almeida C.A."/>
            <person name="Ferrarezi J.A."/>
            <person name="Labate C.A."/>
        </authorList>
    </citation>
    <scope>NUCLEOTIDE SEQUENCE</scope>
    <source>
        <strain evidence="1">MF-1</strain>
    </source>
</reference>
<protein>
    <submittedName>
        <fullName evidence="1">Uncharacterized protein</fullName>
    </submittedName>
</protein>